<keyword evidence="4" id="KW-0808">Transferase</keyword>
<dbReference type="InterPro" id="IPR050482">
    <property type="entry name" value="Sensor_HK_TwoCompSys"/>
</dbReference>
<keyword evidence="3" id="KW-0597">Phosphoprotein</keyword>
<dbReference type="Gene3D" id="3.30.565.10">
    <property type="entry name" value="Histidine kinase-like ATPase, C-terminal domain"/>
    <property type="match status" value="1"/>
</dbReference>
<dbReference type="InterPro" id="IPR003594">
    <property type="entry name" value="HATPase_dom"/>
</dbReference>
<dbReference type="Pfam" id="PF02518">
    <property type="entry name" value="HATPase_c"/>
    <property type="match status" value="1"/>
</dbReference>
<dbReference type="GO" id="GO:0005524">
    <property type="term" value="F:ATP binding"/>
    <property type="evidence" value="ECO:0007669"/>
    <property type="project" value="UniProtKB-KW"/>
</dbReference>
<evidence type="ECO:0000256" key="6">
    <source>
        <dbReference type="ARBA" id="ARBA00022777"/>
    </source>
</evidence>
<dbReference type="EC" id="2.7.13.3" evidence="2"/>
<evidence type="ECO:0000256" key="4">
    <source>
        <dbReference type="ARBA" id="ARBA00022679"/>
    </source>
</evidence>
<keyword evidence="7" id="KW-0067">ATP-binding</keyword>
<dbReference type="Pfam" id="PF07730">
    <property type="entry name" value="HisKA_3"/>
    <property type="match status" value="1"/>
</dbReference>
<gene>
    <name evidence="12" type="ORF">Val02_31140</name>
</gene>
<dbReference type="CDD" id="cd16917">
    <property type="entry name" value="HATPase_UhpB-NarQ-NarX-like"/>
    <property type="match status" value="1"/>
</dbReference>
<comment type="catalytic activity">
    <reaction evidence="1">
        <text>ATP + protein L-histidine = ADP + protein N-phospho-L-histidine.</text>
        <dbReference type="EC" id="2.7.13.3"/>
    </reaction>
</comment>
<feature type="domain" description="Signal transduction histidine kinase subgroup 3 dimerisation and phosphoacceptor" evidence="11">
    <location>
        <begin position="179"/>
        <end position="244"/>
    </location>
</feature>
<dbReference type="AlphaFoldDB" id="A0A8J4DQY8"/>
<feature type="transmembrane region" description="Helical" evidence="9">
    <location>
        <begin position="119"/>
        <end position="139"/>
    </location>
</feature>
<evidence type="ECO:0000256" key="2">
    <source>
        <dbReference type="ARBA" id="ARBA00012438"/>
    </source>
</evidence>
<dbReference type="InterPro" id="IPR011712">
    <property type="entry name" value="Sig_transdc_His_kin_sub3_dim/P"/>
</dbReference>
<accession>A0A8J4DQY8</accession>
<comment type="caution">
    <text evidence="12">The sequence shown here is derived from an EMBL/GenBank/DDBJ whole genome shotgun (WGS) entry which is preliminary data.</text>
</comment>
<dbReference type="InterPro" id="IPR036890">
    <property type="entry name" value="HATPase_C_sf"/>
</dbReference>
<protein>
    <recommendedName>
        <fullName evidence="2">histidine kinase</fullName>
        <ecNumber evidence="2">2.7.13.3</ecNumber>
    </recommendedName>
</protein>
<keyword evidence="9" id="KW-0812">Transmembrane</keyword>
<evidence type="ECO:0000313" key="13">
    <source>
        <dbReference type="Proteomes" id="UP000619260"/>
    </source>
</evidence>
<feature type="transmembrane region" description="Helical" evidence="9">
    <location>
        <begin position="12"/>
        <end position="42"/>
    </location>
</feature>
<proteinExistence type="predicted"/>
<evidence type="ECO:0000256" key="5">
    <source>
        <dbReference type="ARBA" id="ARBA00022741"/>
    </source>
</evidence>
<dbReference type="RefSeq" id="WP_203899744.1">
    <property type="nucleotide sequence ID" value="NZ_BOPF01000009.1"/>
</dbReference>
<evidence type="ECO:0000256" key="1">
    <source>
        <dbReference type="ARBA" id="ARBA00000085"/>
    </source>
</evidence>
<dbReference type="Proteomes" id="UP000619260">
    <property type="component" value="Unassembled WGS sequence"/>
</dbReference>
<evidence type="ECO:0000256" key="3">
    <source>
        <dbReference type="ARBA" id="ARBA00022553"/>
    </source>
</evidence>
<feature type="transmembrane region" description="Helical" evidence="9">
    <location>
        <begin position="62"/>
        <end position="80"/>
    </location>
</feature>
<evidence type="ECO:0000313" key="12">
    <source>
        <dbReference type="EMBL" id="GIJ46228.1"/>
    </source>
</evidence>
<keyword evidence="13" id="KW-1185">Reference proteome</keyword>
<keyword evidence="9" id="KW-1133">Transmembrane helix</keyword>
<dbReference type="GO" id="GO:0000155">
    <property type="term" value="F:phosphorelay sensor kinase activity"/>
    <property type="evidence" value="ECO:0007669"/>
    <property type="project" value="InterPro"/>
</dbReference>
<sequence length="367" mass="38494">MIEDEPARRRGLWTATVHVVTGLPVALLGVALLLPPLVVVPVSAGPLRGVLARRTAAQRQRFAALLNVAIPEVGGAAALRRQAAFHLLAVPFGAAAFAVVVGSASTGLGLLFAAGQRPVFAVSGVGLLVVAAVAVRWLVRLDALLARRLLGPNATEALNARLRELTRARTEAVAAADGERRRIERDLHDGTQQRLVSLAMTLGLLRTEVPDGPARDLVEQAHRQAKATLAELRDFVRGLHPAVLNDRGLDAALSGLVAGAPQPVQLRVDVARRCPPVIEAIAYFVVSEALTNVARHARAERVEVAVVRDADRLRLTVIDDGVGGAADRPGGGLRGLAQRVGSVDGALRIESPTGGPTLVEVELPCGS</sequence>
<dbReference type="PANTHER" id="PTHR24421:SF10">
    <property type="entry name" value="NITRATE_NITRITE SENSOR PROTEIN NARQ"/>
    <property type="match status" value="1"/>
</dbReference>
<dbReference type="GO" id="GO:0016020">
    <property type="term" value="C:membrane"/>
    <property type="evidence" value="ECO:0007669"/>
    <property type="project" value="InterPro"/>
</dbReference>
<dbReference type="SUPFAM" id="SSF55874">
    <property type="entry name" value="ATPase domain of HSP90 chaperone/DNA topoisomerase II/histidine kinase"/>
    <property type="match status" value="1"/>
</dbReference>
<organism evidence="12 13">
    <name type="scientific">Virgisporangium aliadipatigenens</name>
    <dbReference type="NCBI Taxonomy" id="741659"/>
    <lineage>
        <taxon>Bacteria</taxon>
        <taxon>Bacillati</taxon>
        <taxon>Actinomycetota</taxon>
        <taxon>Actinomycetes</taxon>
        <taxon>Micromonosporales</taxon>
        <taxon>Micromonosporaceae</taxon>
        <taxon>Virgisporangium</taxon>
    </lineage>
</organism>
<keyword evidence="6" id="KW-0418">Kinase</keyword>
<evidence type="ECO:0000256" key="9">
    <source>
        <dbReference type="SAM" id="Phobius"/>
    </source>
</evidence>
<dbReference type="EMBL" id="BOPF01000009">
    <property type="protein sequence ID" value="GIJ46228.1"/>
    <property type="molecule type" value="Genomic_DNA"/>
</dbReference>
<reference evidence="12" key="1">
    <citation type="submission" date="2021-01" db="EMBL/GenBank/DDBJ databases">
        <title>Whole genome shotgun sequence of Virgisporangium aliadipatigenens NBRC 105644.</title>
        <authorList>
            <person name="Komaki H."/>
            <person name="Tamura T."/>
        </authorList>
    </citation>
    <scope>NUCLEOTIDE SEQUENCE</scope>
    <source>
        <strain evidence="12">NBRC 105644</strain>
    </source>
</reference>
<evidence type="ECO:0000256" key="7">
    <source>
        <dbReference type="ARBA" id="ARBA00022840"/>
    </source>
</evidence>
<keyword evidence="8" id="KW-0902">Two-component regulatory system</keyword>
<dbReference type="PANTHER" id="PTHR24421">
    <property type="entry name" value="NITRATE/NITRITE SENSOR PROTEIN NARX-RELATED"/>
    <property type="match status" value="1"/>
</dbReference>
<name>A0A8J4DQY8_9ACTN</name>
<feature type="transmembrane region" description="Helical" evidence="9">
    <location>
        <begin position="87"/>
        <end position="113"/>
    </location>
</feature>
<dbReference type="GO" id="GO:0046983">
    <property type="term" value="F:protein dimerization activity"/>
    <property type="evidence" value="ECO:0007669"/>
    <property type="project" value="InterPro"/>
</dbReference>
<dbReference type="Gene3D" id="1.20.5.1930">
    <property type="match status" value="1"/>
</dbReference>
<feature type="domain" description="Histidine kinase/HSP90-like ATPase" evidence="10">
    <location>
        <begin position="283"/>
        <end position="364"/>
    </location>
</feature>
<evidence type="ECO:0000259" key="10">
    <source>
        <dbReference type="Pfam" id="PF02518"/>
    </source>
</evidence>
<evidence type="ECO:0000256" key="8">
    <source>
        <dbReference type="ARBA" id="ARBA00023012"/>
    </source>
</evidence>
<keyword evidence="9" id="KW-0472">Membrane</keyword>
<evidence type="ECO:0000259" key="11">
    <source>
        <dbReference type="Pfam" id="PF07730"/>
    </source>
</evidence>
<keyword evidence="5" id="KW-0547">Nucleotide-binding</keyword>